<accession>A0A437AJ28</accession>
<evidence type="ECO:0000313" key="2">
    <source>
        <dbReference type="EMBL" id="RVD91112.1"/>
    </source>
</evidence>
<evidence type="ECO:0000313" key="3">
    <source>
        <dbReference type="Proteomes" id="UP000282876"/>
    </source>
</evidence>
<dbReference type="AlphaFoldDB" id="A0A437AJ28"/>
<organism evidence="2 3">
    <name type="scientific">Tubulinosema ratisbonensis</name>
    <dbReference type="NCBI Taxonomy" id="291195"/>
    <lineage>
        <taxon>Eukaryota</taxon>
        <taxon>Fungi</taxon>
        <taxon>Fungi incertae sedis</taxon>
        <taxon>Microsporidia</taxon>
        <taxon>Tubulinosematoidea</taxon>
        <taxon>Tubulinosematidae</taxon>
        <taxon>Tubulinosema</taxon>
    </lineage>
</organism>
<evidence type="ECO:0000256" key="1">
    <source>
        <dbReference type="SAM" id="MobiDB-lite"/>
    </source>
</evidence>
<comment type="caution">
    <text evidence="2">The sequence shown here is derived from an EMBL/GenBank/DDBJ whole genome shotgun (WGS) entry which is preliminary data.</text>
</comment>
<feature type="region of interest" description="Disordered" evidence="1">
    <location>
        <begin position="1"/>
        <end position="35"/>
    </location>
</feature>
<dbReference type="EMBL" id="RCSS01000642">
    <property type="protein sequence ID" value="RVD91112.1"/>
    <property type="molecule type" value="Genomic_DNA"/>
</dbReference>
<feature type="compositionally biased region" description="Polar residues" evidence="1">
    <location>
        <begin position="14"/>
        <end position="23"/>
    </location>
</feature>
<feature type="non-terminal residue" evidence="2">
    <location>
        <position position="122"/>
    </location>
</feature>
<reference evidence="2 3" key="1">
    <citation type="submission" date="2018-10" db="EMBL/GenBank/DDBJ databases">
        <title>Draft genome sequence of the microsporidian Tubulinosema ratisbonensis.</title>
        <authorList>
            <person name="Polonais V."/>
            <person name="Peyretaillade E."/>
            <person name="Niehus S."/>
            <person name="Wawrzyniak I."/>
            <person name="Franchet A."/>
            <person name="Gaspin C."/>
            <person name="Reichstadt M."/>
            <person name="Belser C."/>
            <person name="Labadie K."/>
            <person name="Delbac F."/>
            <person name="Ferrandon D."/>
        </authorList>
    </citation>
    <scope>NUCLEOTIDE SEQUENCE [LARGE SCALE GENOMIC DNA]</scope>
    <source>
        <strain evidence="2 3">Franzen</strain>
    </source>
</reference>
<feature type="compositionally biased region" description="Basic and acidic residues" evidence="1">
    <location>
        <begin position="26"/>
        <end position="35"/>
    </location>
</feature>
<gene>
    <name evidence="2" type="ORF">TUBRATIS_24470</name>
</gene>
<dbReference type="Proteomes" id="UP000282876">
    <property type="component" value="Unassembled WGS sequence"/>
</dbReference>
<protein>
    <submittedName>
        <fullName evidence="2">Uncharacterized protein</fullName>
    </submittedName>
</protein>
<name>A0A437AJ28_9MICR</name>
<dbReference type="VEuPathDB" id="MicrosporidiaDB:TUBRATIS_24470"/>
<proteinExistence type="predicted"/>
<dbReference type="OrthoDB" id="10632147at2759"/>
<sequence length="122" mass="14542">MDSRKYSLIKNNKRGQATRTSNPCKKLPDDDPKSEKITQTKKMFEEKNILDLRCRQTNAFSKVFKRNLQEKKMKLELFLIKENDDSELKSLRGKMNEVIYHITDEIKELFFKLELVDNLPKM</sequence>
<keyword evidence="3" id="KW-1185">Reference proteome</keyword>